<feature type="domain" description="AMP-binding enzyme C-terminal" evidence="4">
    <location>
        <begin position="409"/>
        <end position="482"/>
    </location>
</feature>
<dbReference type="KEGG" id="nah:F5544_20595"/>
<dbReference type="Gene3D" id="3.40.50.12780">
    <property type="entry name" value="N-terminal domain of ligase-like"/>
    <property type="match status" value="1"/>
</dbReference>
<evidence type="ECO:0000259" key="3">
    <source>
        <dbReference type="Pfam" id="PF00501"/>
    </source>
</evidence>
<dbReference type="Proteomes" id="UP000503540">
    <property type="component" value="Chromosome"/>
</dbReference>
<organism evidence="5 6">
    <name type="scientific">Nocardia arthritidis</name>
    <dbReference type="NCBI Taxonomy" id="228602"/>
    <lineage>
        <taxon>Bacteria</taxon>
        <taxon>Bacillati</taxon>
        <taxon>Actinomycetota</taxon>
        <taxon>Actinomycetes</taxon>
        <taxon>Mycobacteriales</taxon>
        <taxon>Nocardiaceae</taxon>
        <taxon>Nocardia</taxon>
    </lineage>
</organism>
<dbReference type="InterPro" id="IPR050237">
    <property type="entry name" value="ATP-dep_AMP-bd_enzyme"/>
</dbReference>
<dbReference type="InterPro" id="IPR000873">
    <property type="entry name" value="AMP-dep_synth/lig_dom"/>
</dbReference>
<reference evidence="5 6" key="1">
    <citation type="journal article" date="2019" name="ACS Chem. Biol.">
        <title>Identification and Mobilization of a Cryptic Antibiotic Biosynthesis Gene Locus from a Human-Pathogenic Nocardia Isolate.</title>
        <authorList>
            <person name="Herisse M."/>
            <person name="Ishida K."/>
            <person name="Porter J.L."/>
            <person name="Howden B."/>
            <person name="Hertweck C."/>
            <person name="Stinear T.P."/>
            <person name="Pidot S.J."/>
        </authorList>
    </citation>
    <scope>NUCLEOTIDE SEQUENCE [LARGE SCALE GENOMIC DNA]</scope>
    <source>
        <strain evidence="5 6">AUSMDU00012717</strain>
    </source>
</reference>
<keyword evidence="2" id="KW-0436">Ligase</keyword>
<name>A0A6G9YG88_9NOCA</name>
<dbReference type="PANTHER" id="PTHR43767:SF1">
    <property type="entry name" value="NONRIBOSOMAL PEPTIDE SYNTHASE PES1 (EUROFUNG)-RELATED"/>
    <property type="match status" value="1"/>
</dbReference>
<comment type="similarity">
    <text evidence="1">Belongs to the ATP-dependent AMP-binding enzyme family.</text>
</comment>
<accession>A0A6G9YG88</accession>
<keyword evidence="6" id="KW-1185">Reference proteome</keyword>
<dbReference type="RefSeq" id="WP_167474731.1">
    <property type="nucleotide sequence ID" value="NZ_CP046172.1"/>
</dbReference>
<dbReference type="Pfam" id="PF00501">
    <property type="entry name" value="AMP-binding"/>
    <property type="match status" value="1"/>
</dbReference>
<dbReference type="InterPro" id="IPR020845">
    <property type="entry name" value="AMP-binding_CS"/>
</dbReference>
<evidence type="ECO:0000313" key="5">
    <source>
        <dbReference type="EMBL" id="QIS11983.1"/>
    </source>
</evidence>
<feature type="domain" description="AMP-dependent synthetase/ligase" evidence="3">
    <location>
        <begin position="8"/>
        <end position="359"/>
    </location>
</feature>
<sequence>MNIAVLLHNSATRTPEAAAICHGGDVVYSYAELAATARGIGRYLAEAHHLGPGDRVALAMSNTPHYLAVLFGAWWSGLVVVPMNPRLHPREFEQLIADSGAELCVTTRDIAPPERVTCVDIDQLCADAAEYGDGQPPASVAPGDPAWLFYTSGTTGKSKGAILTHRNLVAATLSALADLGDASEAALLHLTPMSHAGGLFGIVTVARGRPNVLPRDGIVDAVTLSEALTAFGPATFFAVPTILRRLLDPDLLADELIPRIRRIFYGGAPTYADDLRRVVERFGPQRLWQAFGQGESPCTITHLTPEEHRDIPPGGELMPVGRARTGVQVEIVDASGAFLSPGEVGEVVVRGDTVMAGYWRNPEATAAALRDGWLHTGDLGLFDAAGRLTLVDRAKDLIISGGSNIYPRELEEALLTHPAVAEVAVVGRPDPEWGELPVAFIVAAAEVTAAQLDSFCLARVARYKRPRDYHFVTGLPRNGYGKVLKTELRARISTQKGPQ</sequence>
<evidence type="ECO:0000259" key="4">
    <source>
        <dbReference type="Pfam" id="PF13193"/>
    </source>
</evidence>
<dbReference type="EMBL" id="CP046172">
    <property type="protein sequence ID" value="QIS11983.1"/>
    <property type="molecule type" value="Genomic_DNA"/>
</dbReference>
<dbReference type="FunFam" id="3.30.300.30:FF:000008">
    <property type="entry name" value="2,3-dihydroxybenzoate-AMP ligase"/>
    <property type="match status" value="1"/>
</dbReference>
<evidence type="ECO:0000313" key="6">
    <source>
        <dbReference type="Proteomes" id="UP000503540"/>
    </source>
</evidence>
<dbReference type="InterPro" id="IPR025110">
    <property type="entry name" value="AMP-bd_C"/>
</dbReference>
<dbReference type="InterPro" id="IPR045851">
    <property type="entry name" value="AMP-bd_C_sf"/>
</dbReference>
<evidence type="ECO:0000256" key="2">
    <source>
        <dbReference type="ARBA" id="ARBA00022598"/>
    </source>
</evidence>
<dbReference type="InterPro" id="IPR042099">
    <property type="entry name" value="ANL_N_sf"/>
</dbReference>
<evidence type="ECO:0000256" key="1">
    <source>
        <dbReference type="ARBA" id="ARBA00006432"/>
    </source>
</evidence>
<dbReference type="PANTHER" id="PTHR43767">
    <property type="entry name" value="LONG-CHAIN-FATTY-ACID--COA LIGASE"/>
    <property type="match status" value="1"/>
</dbReference>
<dbReference type="Gene3D" id="3.30.300.30">
    <property type="match status" value="1"/>
</dbReference>
<dbReference type="SUPFAM" id="SSF56801">
    <property type="entry name" value="Acetyl-CoA synthetase-like"/>
    <property type="match status" value="1"/>
</dbReference>
<dbReference type="PROSITE" id="PS00455">
    <property type="entry name" value="AMP_BINDING"/>
    <property type="match status" value="1"/>
</dbReference>
<gene>
    <name evidence="5" type="ORF">F5544_20595</name>
</gene>
<dbReference type="GO" id="GO:0016878">
    <property type="term" value="F:acid-thiol ligase activity"/>
    <property type="evidence" value="ECO:0007669"/>
    <property type="project" value="UniProtKB-ARBA"/>
</dbReference>
<dbReference type="AlphaFoldDB" id="A0A6G9YG88"/>
<protein>
    <submittedName>
        <fullName evidence="5">AMP-binding protein</fullName>
    </submittedName>
</protein>
<dbReference type="Pfam" id="PF13193">
    <property type="entry name" value="AMP-binding_C"/>
    <property type="match status" value="1"/>
</dbReference>
<proteinExistence type="inferred from homology"/>